<evidence type="ECO:0000313" key="2">
    <source>
        <dbReference type="Proteomes" id="UP000268014"/>
    </source>
</evidence>
<keyword evidence="2" id="KW-1185">Reference proteome</keyword>
<gene>
    <name evidence="1" type="ORF">HPLM_LOCUS9033</name>
</gene>
<sequence>MSTLQQLSGLSAPLLPGSALSNAQWASSQSSSQTWIDTVTIFRIFHAVATNGLFAYLLICENSSCSYC</sequence>
<dbReference type="AlphaFoldDB" id="A0A0N4WEH4"/>
<accession>A0A0N4WEH4</accession>
<dbReference type="Proteomes" id="UP000268014">
    <property type="component" value="Unassembled WGS sequence"/>
</dbReference>
<organism evidence="3">
    <name type="scientific">Haemonchus placei</name>
    <name type="common">Barber's pole worm</name>
    <dbReference type="NCBI Taxonomy" id="6290"/>
    <lineage>
        <taxon>Eukaryota</taxon>
        <taxon>Metazoa</taxon>
        <taxon>Ecdysozoa</taxon>
        <taxon>Nematoda</taxon>
        <taxon>Chromadorea</taxon>
        <taxon>Rhabditida</taxon>
        <taxon>Rhabditina</taxon>
        <taxon>Rhabditomorpha</taxon>
        <taxon>Strongyloidea</taxon>
        <taxon>Trichostrongylidae</taxon>
        <taxon>Haemonchus</taxon>
    </lineage>
</organism>
<name>A0A0N4WEH4_HAEPC</name>
<protein>
    <submittedName>
        <fullName evidence="3">7TM_GPCR_Srx domain-containing protein</fullName>
    </submittedName>
</protein>
<dbReference type="EMBL" id="UZAF01016981">
    <property type="protein sequence ID" value="VDO36425.1"/>
    <property type="molecule type" value="Genomic_DNA"/>
</dbReference>
<proteinExistence type="predicted"/>
<evidence type="ECO:0000313" key="1">
    <source>
        <dbReference type="EMBL" id="VDO36425.1"/>
    </source>
</evidence>
<reference evidence="3" key="1">
    <citation type="submission" date="2017-02" db="UniProtKB">
        <authorList>
            <consortium name="WormBaseParasite"/>
        </authorList>
    </citation>
    <scope>IDENTIFICATION</scope>
</reference>
<reference evidence="1 2" key="2">
    <citation type="submission" date="2018-11" db="EMBL/GenBank/DDBJ databases">
        <authorList>
            <consortium name="Pathogen Informatics"/>
        </authorList>
    </citation>
    <scope>NUCLEOTIDE SEQUENCE [LARGE SCALE GENOMIC DNA]</scope>
    <source>
        <strain evidence="1 2">MHpl1</strain>
    </source>
</reference>
<dbReference type="WBParaSite" id="HPLM_0000904101-mRNA-1">
    <property type="protein sequence ID" value="HPLM_0000904101-mRNA-1"/>
    <property type="gene ID" value="HPLM_0000904101"/>
</dbReference>
<evidence type="ECO:0000313" key="3">
    <source>
        <dbReference type="WBParaSite" id="HPLM_0000904101-mRNA-1"/>
    </source>
</evidence>